<evidence type="ECO:0000313" key="2">
    <source>
        <dbReference type="Proteomes" id="UP000265520"/>
    </source>
</evidence>
<dbReference type="AlphaFoldDB" id="A0A392TW37"/>
<evidence type="ECO:0000313" key="1">
    <source>
        <dbReference type="EMBL" id="MCI65322.1"/>
    </source>
</evidence>
<protein>
    <submittedName>
        <fullName evidence="1">Uncharacterized protein</fullName>
    </submittedName>
</protein>
<feature type="non-terminal residue" evidence="1">
    <location>
        <position position="1"/>
    </location>
</feature>
<keyword evidence="2" id="KW-1185">Reference proteome</keyword>
<accession>A0A392TW37</accession>
<reference evidence="1 2" key="1">
    <citation type="journal article" date="2018" name="Front. Plant Sci.">
        <title>Red Clover (Trifolium pratense) and Zigzag Clover (T. medium) - A Picture of Genomic Similarities and Differences.</title>
        <authorList>
            <person name="Dluhosova J."/>
            <person name="Istvanek J."/>
            <person name="Nedelnik J."/>
            <person name="Repkova J."/>
        </authorList>
    </citation>
    <scope>NUCLEOTIDE SEQUENCE [LARGE SCALE GENOMIC DNA]</scope>
    <source>
        <strain evidence="2">cv. 10/8</strain>
        <tissue evidence="1">Leaf</tissue>
    </source>
</reference>
<name>A0A392TW37_9FABA</name>
<sequence>TGWLKTFGLFLMWYGFRNPKGYGYRNPKGYGYVNPGY</sequence>
<dbReference type="Proteomes" id="UP000265520">
    <property type="component" value="Unassembled WGS sequence"/>
</dbReference>
<comment type="caution">
    <text evidence="1">The sequence shown here is derived from an EMBL/GenBank/DDBJ whole genome shotgun (WGS) entry which is preliminary data.</text>
</comment>
<dbReference type="EMBL" id="LXQA010673454">
    <property type="protein sequence ID" value="MCI65322.1"/>
    <property type="molecule type" value="Genomic_DNA"/>
</dbReference>
<proteinExistence type="predicted"/>
<organism evidence="1 2">
    <name type="scientific">Trifolium medium</name>
    <dbReference type="NCBI Taxonomy" id="97028"/>
    <lineage>
        <taxon>Eukaryota</taxon>
        <taxon>Viridiplantae</taxon>
        <taxon>Streptophyta</taxon>
        <taxon>Embryophyta</taxon>
        <taxon>Tracheophyta</taxon>
        <taxon>Spermatophyta</taxon>
        <taxon>Magnoliopsida</taxon>
        <taxon>eudicotyledons</taxon>
        <taxon>Gunneridae</taxon>
        <taxon>Pentapetalae</taxon>
        <taxon>rosids</taxon>
        <taxon>fabids</taxon>
        <taxon>Fabales</taxon>
        <taxon>Fabaceae</taxon>
        <taxon>Papilionoideae</taxon>
        <taxon>50 kb inversion clade</taxon>
        <taxon>NPAAA clade</taxon>
        <taxon>Hologalegina</taxon>
        <taxon>IRL clade</taxon>
        <taxon>Trifolieae</taxon>
        <taxon>Trifolium</taxon>
    </lineage>
</organism>